<evidence type="ECO:0000313" key="1">
    <source>
        <dbReference type="EMBL" id="CAF0822637.1"/>
    </source>
</evidence>
<dbReference type="AlphaFoldDB" id="A0A819H3R0"/>
<dbReference type="Proteomes" id="UP000663844">
    <property type="component" value="Unassembled WGS sequence"/>
</dbReference>
<evidence type="ECO:0000313" key="5">
    <source>
        <dbReference type="Proteomes" id="UP000663881"/>
    </source>
</evidence>
<dbReference type="Proteomes" id="UP000663845">
    <property type="component" value="Unassembled WGS sequence"/>
</dbReference>
<accession>A0A819H3R0</accession>
<dbReference type="Proteomes" id="UP000663881">
    <property type="component" value="Unassembled WGS sequence"/>
</dbReference>
<organism evidence="4 5">
    <name type="scientific">Adineta steineri</name>
    <dbReference type="NCBI Taxonomy" id="433720"/>
    <lineage>
        <taxon>Eukaryota</taxon>
        <taxon>Metazoa</taxon>
        <taxon>Spiralia</taxon>
        <taxon>Gnathifera</taxon>
        <taxon>Rotifera</taxon>
        <taxon>Eurotatoria</taxon>
        <taxon>Bdelloidea</taxon>
        <taxon>Adinetida</taxon>
        <taxon>Adinetidae</taxon>
        <taxon>Adineta</taxon>
    </lineage>
</organism>
<dbReference type="EMBL" id="CAJNOG010000040">
    <property type="protein sequence ID" value="CAF0822637.1"/>
    <property type="molecule type" value="Genomic_DNA"/>
</dbReference>
<evidence type="ECO:0000313" key="4">
    <source>
        <dbReference type="EMBL" id="CAF3894526.1"/>
    </source>
</evidence>
<dbReference type="OrthoDB" id="9974435at2759"/>
<reference evidence="4" key="1">
    <citation type="submission" date="2021-02" db="EMBL/GenBank/DDBJ databases">
        <authorList>
            <person name="Nowell W R."/>
        </authorList>
    </citation>
    <scope>NUCLEOTIDE SEQUENCE</scope>
</reference>
<dbReference type="EMBL" id="CAJOAY010001855">
    <property type="protein sequence ID" value="CAF3894526.1"/>
    <property type="molecule type" value="Genomic_DNA"/>
</dbReference>
<evidence type="ECO:0000313" key="3">
    <source>
        <dbReference type="EMBL" id="CAF3745323.1"/>
    </source>
</evidence>
<dbReference type="Proteomes" id="UP000663891">
    <property type="component" value="Unassembled WGS sequence"/>
</dbReference>
<dbReference type="EMBL" id="CAJOAZ010000984">
    <property type="protein sequence ID" value="CAF3745323.1"/>
    <property type="molecule type" value="Genomic_DNA"/>
</dbReference>
<name>A0A819H3R0_9BILA</name>
<dbReference type="EMBL" id="CAJNON010000052">
    <property type="protein sequence ID" value="CAF0875277.1"/>
    <property type="molecule type" value="Genomic_DNA"/>
</dbReference>
<gene>
    <name evidence="1" type="ORF">JYZ213_LOCUS6396</name>
    <name evidence="4" type="ORF">OKA104_LOCUS23841</name>
    <name evidence="3" type="ORF">OXD698_LOCUS15133</name>
    <name evidence="2" type="ORF">VCS650_LOCUS7944</name>
</gene>
<sequence length="189" mass="22248">MQTIDNIRFNHSIYLPGDNWITLLHDISGVHIPIMLPNAHLITFVEAFRSTATCSQRIQNNTNKNVTLFAYEDNLNWLIANDYANGLPHLHKVHIFCSSTDKQQFWKSWIQRYRDRFEEPFLANDLDYQLLLIGDRHIDILKQQFIDVESVQNHLIQDQRAICQALATHFLNKANAEDERIRFSEEARE</sequence>
<proteinExistence type="predicted"/>
<evidence type="ECO:0000313" key="2">
    <source>
        <dbReference type="EMBL" id="CAF0875277.1"/>
    </source>
</evidence>
<protein>
    <submittedName>
        <fullName evidence="4">Uncharacterized protein</fullName>
    </submittedName>
</protein>
<comment type="caution">
    <text evidence="4">The sequence shown here is derived from an EMBL/GenBank/DDBJ whole genome shotgun (WGS) entry which is preliminary data.</text>
</comment>